<comment type="caution">
    <text evidence="2">The sequence shown here is derived from an EMBL/GenBank/DDBJ whole genome shotgun (WGS) entry which is preliminary data.</text>
</comment>
<organism evidence="2 3">
    <name type="scientific">Crotalaria pallida</name>
    <name type="common">Smooth rattlebox</name>
    <name type="synonym">Crotalaria striata</name>
    <dbReference type="NCBI Taxonomy" id="3830"/>
    <lineage>
        <taxon>Eukaryota</taxon>
        <taxon>Viridiplantae</taxon>
        <taxon>Streptophyta</taxon>
        <taxon>Embryophyta</taxon>
        <taxon>Tracheophyta</taxon>
        <taxon>Spermatophyta</taxon>
        <taxon>Magnoliopsida</taxon>
        <taxon>eudicotyledons</taxon>
        <taxon>Gunneridae</taxon>
        <taxon>Pentapetalae</taxon>
        <taxon>rosids</taxon>
        <taxon>fabids</taxon>
        <taxon>Fabales</taxon>
        <taxon>Fabaceae</taxon>
        <taxon>Papilionoideae</taxon>
        <taxon>50 kb inversion clade</taxon>
        <taxon>genistoids sensu lato</taxon>
        <taxon>core genistoids</taxon>
        <taxon>Crotalarieae</taxon>
        <taxon>Crotalaria</taxon>
    </lineage>
</organism>
<reference evidence="2 3" key="1">
    <citation type="submission" date="2024-01" db="EMBL/GenBank/DDBJ databases">
        <title>The genomes of 5 underutilized Papilionoideae crops provide insights into root nodulation and disease resistanc.</title>
        <authorList>
            <person name="Yuan L."/>
        </authorList>
    </citation>
    <scope>NUCLEOTIDE SEQUENCE [LARGE SCALE GENOMIC DNA]</scope>
    <source>
        <strain evidence="2">ZHUSHIDOU_FW_LH</strain>
        <tissue evidence="2">Leaf</tissue>
    </source>
</reference>
<dbReference type="AlphaFoldDB" id="A0AAN9EQG3"/>
<proteinExistence type="predicted"/>
<keyword evidence="3" id="KW-1185">Reference proteome</keyword>
<gene>
    <name evidence="2" type="ORF">RIF29_27682</name>
</gene>
<dbReference type="Proteomes" id="UP001372338">
    <property type="component" value="Unassembled WGS sequence"/>
</dbReference>
<dbReference type="EMBL" id="JAYWIO010000005">
    <property type="protein sequence ID" value="KAK7261373.1"/>
    <property type="molecule type" value="Genomic_DNA"/>
</dbReference>
<protein>
    <submittedName>
        <fullName evidence="2">Uncharacterized protein</fullName>
    </submittedName>
</protein>
<evidence type="ECO:0000313" key="2">
    <source>
        <dbReference type="EMBL" id="KAK7261373.1"/>
    </source>
</evidence>
<name>A0AAN9EQG3_CROPI</name>
<feature type="transmembrane region" description="Helical" evidence="1">
    <location>
        <begin position="52"/>
        <end position="75"/>
    </location>
</feature>
<sequence length="80" mass="9492">MTEPVVVLGQNKFITPIQLVKCELSQVSLDFERTRQCHRQQPPFSFFFSNMFTYYIILHLLFSSLFFFLIIILLLTQVNT</sequence>
<keyword evidence="1" id="KW-0472">Membrane</keyword>
<keyword evidence="1" id="KW-0812">Transmembrane</keyword>
<evidence type="ECO:0000313" key="3">
    <source>
        <dbReference type="Proteomes" id="UP001372338"/>
    </source>
</evidence>
<accession>A0AAN9EQG3</accession>
<keyword evidence="1" id="KW-1133">Transmembrane helix</keyword>
<evidence type="ECO:0000256" key="1">
    <source>
        <dbReference type="SAM" id="Phobius"/>
    </source>
</evidence>